<evidence type="ECO:0000259" key="2">
    <source>
        <dbReference type="Pfam" id="PF04773"/>
    </source>
</evidence>
<evidence type="ECO:0000259" key="3">
    <source>
        <dbReference type="Pfam" id="PF16344"/>
    </source>
</evidence>
<dbReference type="FunFam" id="2.60.120.1440:FF:000001">
    <property type="entry name" value="Putative anti-sigma factor"/>
    <property type="match status" value="1"/>
</dbReference>
<gene>
    <name evidence="4" type="ORF">SAMN05216464_107270</name>
</gene>
<dbReference type="EMBL" id="FNAI01000007">
    <property type="protein sequence ID" value="SDE58654.1"/>
    <property type="molecule type" value="Genomic_DNA"/>
</dbReference>
<keyword evidence="5" id="KW-1185">Reference proteome</keyword>
<organism evidence="4 5">
    <name type="scientific">Mucilaginibacter pineti</name>
    <dbReference type="NCBI Taxonomy" id="1391627"/>
    <lineage>
        <taxon>Bacteria</taxon>
        <taxon>Pseudomonadati</taxon>
        <taxon>Bacteroidota</taxon>
        <taxon>Sphingobacteriia</taxon>
        <taxon>Sphingobacteriales</taxon>
        <taxon>Sphingobacteriaceae</taxon>
        <taxon>Mucilaginibacter</taxon>
    </lineage>
</organism>
<feature type="domain" description="FecR protein" evidence="2">
    <location>
        <begin position="166"/>
        <end position="261"/>
    </location>
</feature>
<protein>
    <submittedName>
        <fullName evidence="4">FecR family protein</fullName>
    </submittedName>
</protein>
<name>A0A1G7E4J8_9SPHI</name>
<keyword evidence="1" id="KW-0472">Membrane</keyword>
<dbReference type="OrthoDB" id="1099963at2"/>
<dbReference type="Gene3D" id="2.60.120.1440">
    <property type="match status" value="1"/>
</dbReference>
<evidence type="ECO:0000313" key="5">
    <source>
        <dbReference type="Proteomes" id="UP000199072"/>
    </source>
</evidence>
<dbReference type="InterPro" id="IPR006860">
    <property type="entry name" value="FecR"/>
</dbReference>
<dbReference type="PANTHER" id="PTHR30273:SF2">
    <property type="entry name" value="PROTEIN FECR"/>
    <property type="match status" value="1"/>
</dbReference>
<reference evidence="4 5" key="1">
    <citation type="submission" date="2016-10" db="EMBL/GenBank/DDBJ databases">
        <authorList>
            <person name="de Groot N.N."/>
        </authorList>
    </citation>
    <scope>NUCLEOTIDE SEQUENCE [LARGE SCALE GENOMIC DNA]</scope>
    <source>
        <strain evidence="4 5">47C3B</strain>
    </source>
</reference>
<feature type="domain" description="Protein FecR C-terminal" evidence="3">
    <location>
        <begin position="309"/>
        <end position="375"/>
    </location>
</feature>
<dbReference type="InterPro" id="IPR032508">
    <property type="entry name" value="FecR_C"/>
</dbReference>
<dbReference type="AlphaFoldDB" id="A0A1G7E4J8"/>
<keyword evidence="1" id="KW-1133">Transmembrane helix</keyword>
<dbReference type="Pfam" id="PF16344">
    <property type="entry name" value="FecR_C"/>
    <property type="match status" value="1"/>
</dbReference>
<dbReference type="InterPro" id="IPR012373">
    <property type="entry name" value="Ferrdict_sens_TM"/>
</dbReference>
<dbReference type="PIRSF" id="PIRSF018266">
    <property type="entry name" value="FecR"/>
    <property type="match status" value="1"/>
</dbReference>
<proteinExistence type="predicted"/>
<dbReference type="Proteomes" id="UP000199072">
    <property type="component" value="Unassembled WGS sequence"/>
</dbReference>
<evidence type="ECO:0000313" key="4">
    <source>
        <dbReference type="EMBL" id="SDE58654.1"/>
    </source>
</evidence>
<dbReference type="PANTHER" id="PTHR30273">
    <property type="entry name" value="PERIPLASMIC SIGNAL SENSOR AND SIGMA FACTOR ACTIVATOR FECR-RELATED"/>
    <property type="match status" value="1"/>
</dbReference>
<sequence>MTYKELKKLHERCTSGKATPEEQKLFEEYRDSFDLSDIPWLPVFGDEEIIENKLRDDLHKRLDKAKIKRIRPFYWSAAAACILIFLGGLLYTLKNNTRHDLANSIKPGSNKAILTLANGRNIALDDSKNGTLLTQNNVSVDKNKNGFVTYRREASVKPHSTEIFNVMTTPRGGKYELVLADGTKVWLNAATSLKFPVDFTGKERVVNLTGEAYFEVAHNAAKPFKVISNGQVVQVLGTHFNVNAYQDEDAVKTTLLEGLVKVYSKANPLSPDKSIITIKPNEQAVFKNDQFSKTPVDGNDFIAWQRGSILFKKADLKQIMRQIARWYDVEVVYQGQVTDDTYSGEIARNSDISEVIRILKLNDINLKVDGRKVIVSP</sequence>
<evidence type="ECO:0000256" key="1">
    <source>
        <dbReference type="SAM" id="Phobius"/>
    </source>
</evidence>
<dbReference type="STRING" id="1391627.SAMN05216464_107270"/>
<feature type="transmembrane region" description="Helical" evidence="1">
    <location>
        <begin position="73"/>
        <end position="93"/>
    </location>
</feature>
<keyword evidence="1" id="KW-0812">Transmembrane</keyword>
<dbReference type="RefSeq" id="WP_091150712.1">
    <property type="nucleotide sequence ID" value="NZ_FNAI01000007.1"/>
</dbReference>
<dbReference type="Gene3D" id="3.55.50.30">
    <property type="match status" value="1"/>
</dbReference>
<dbReference type="Pfam" id="PF04773">
    <property type="entry name" value="FecR"/>
    <property type="match status" value="1"/>
</dbReference>
<dbReference type="GO" id="GO:0016989">
    <property type="term" value="F:sigma factor antagonist activity"/>
    <property type="evidence" value="ECO:0007669"/>
    <property type="project" value="TreeGrafter"/>
</dbReference>
<accession>A0A1G7E4J8</accession>